<feature type="transmembrane region" description="Helical" evidence="2">
    <location>
        <begin position="62"/>
        <end position="83"/>
    </location>
</feature>
<accession>A0ABZ1B988</accession>
<sequence length="92" mass="9468">MNDSSGSPLVASRTPGPGPRPARLPPSLPTPLPARARRLRLVAGPGGVRGGRDPVPLHPQPVGYAVLRLGMAALAAAVLVVTVRRRSRGGRS</sequence>
<evidence type="ECO:0000256" key="1">
    <source>
        <dbReference type="SAM" id="MobiDB-lite"/>
    </source>
</evidence>
<protein>
    <submittedName>
        <fullName evidence="3">Uncharacterized protein</fullName>
    </submittedName>
</protein>
<dbReference type="RefSeq" id="WP_324277692.1">
    <property type="nucleotide sequence ID" value="NZ_CP141261.1"/>
</dbReference>
<feature type="region of interest" description="Disordered" evidence="1">
    <location>
        <begin position="1"/>
        <end position="32"/>
    </location>
</feature>
<gene>
    <name evidence="3" type="ORF">U6N30_13625</name>
</gene>
<keyword evidence="4" id="KW-1185">Reference proteome</keyword>
<feature type="compositionally biased region" description="Pro residues" evidence="1">
    <location>
        <begin position="16"/>
        <end position="32"/>
    </location>
</feature>
<dbReference type="EMBL" id="CP141261">
    <property type="protein sequence ID" value="WRL66378.1"/>
    <property type="molecule type" value="Genomic_DNA"/>
</dbReference>
<reference evidence="3 4" key="1">
    <citation type="submission" date="2023-12" db="EMBL/GenBank/DDBJ databases">
        <title>Blastococcus brunescens sp. nov., an actonobacterium isolated from sandstone collected in sahara desert.</title>
        <authorList>
            <person name="Gtari M."/>
            <person name="Ghodhbane F."/>
        </authorList>
    </citation>
    <scope>NUCLEOTIDE SEQUENCE [LARGE SCALE GENOMIC DNA]</scope>
    <source>
        <strain evidence="3 4">BMG 8361</strain>
    </source>
</reference>
<keyword evidence="2" id="KW-0812">Transmembrane</keyword>
<proteinExistence type="predicted"/>
<evidence type="ECO:0000313" key="4">
    <source>
        <dbReference type="Proteomes" id="UP001324287"/>
    </source>
</evidence>
<evidence type="ECO:0000256" key="2">
    <source>
        <dbReference type="SAM" id="Phobius"/>
    </source>
</evidence>
<keyword evidence="2" id="KW-1133">Transmembrane helix</keyword>
<dbReference type="Proteomes" id="UP001324287">
    <property type="component" value="Chromosome"/>
</dbReference>
<keyword evidence="2" id="KW-0472">Membrane</keyword>
<evidence type="ECO:0000313" key="3">
    <source>
        <dbReference type="EMBL" id="WRL66378.1"/>
    </source>
</evidence>
<organism evidence="3 4">
    <name type="scientific">Blastococcus brunescens</name>
    <dbReference type="NCBI Taxonomy" id="1564165"/>
    <lineage>
        <taxon>Bacteria</taxon>
        <taxon>Bacillati</taxon>
        <taxon>Actinomycetota</taxon>
        <taxon>Actinomycetes</taxon>
        <taxon>Geodermatophilales</taxon>
        <taxon>Geodermatophilaceae</taxon>
        <taxon>Blastococcus</taxon>
    </lineage>
</organism>
<name>A0ABZ1B988_9ACTN</name>